<proteinExistence type="predicted"/>
<evidence type="ECO:0000313" key="1">
    <source>
        <dbReference type="EMBL" id="GBP74968.1"/>
    </source>
</evidence>
<evidence type="ECO:0000313" key="2">
    <source>
        <dbReference type="Proteomes" id="UP000299102"/>
    </source>
</evidence>
<organism evidence="1 2">
    <name type="scientific">Eumeta variegata</name>
    <name type="common">Bagworm moth</name>
    <name type="synonym">Eumeta japonica</name>
    <dbReference type="NCBI Taxonomy" id="151549"/>
    <lineage>
        <taxon>Eukaryota</taxon>
        <taxon>Metazoa</taxon>
        <taxon>Ecdysozoa</taxon>
        <taxon>Arthropoda</taxon>
        <taxon>Hexapoda</taxon>
        <taxon>Insecta</taxon>
        <taxon>Pterygota</taxon>
        <taxon>Neoptera</taxon>
        <taxon>Endopterygota</taxon>
        <taxon>Lepidoptera</taxon>
        <taxon>Glossata</taxon>
        <taxon>Ditrysia</taxon>
        <taxon>Tineoidea</taxon>
        <taxon>Psychidae</taxon>
        <taxon>Oiketicinae</taxon>
        <taxon>Eumeta</taxon>
    </lineage>
</organism>
<protein>
    <submittedName>
        <fullName evidence="1">Uncharacterized protein</fullName>
    </submittedName>
</protein>
<gene>
    <name evidence="1" type="ORF">EVAR_60896_1</name>
</gene>
<dbReference type="EMBL" id="BGZK01001230">
    <property type="protein sequence ID" value="GBP74968.1"/>
    <property type="molecule type" value="Genomic_DNA"/>
</dbReference>
<reference evidence="1 2" key="1">
    <citation type="journal article" date="2019" name="Commun. Biol.">
        <title>The bagworm genome reveals a unique fibroin gene that provides high tensile strength.</title>
        <authorList>
            <person name="Kono N."/>
            <person name="Nakamura H."/>
            <person name="Ohtoshi R."/>
            <person name="Tomita M."/>
            <person name="Numata K."/>
            <person name="Arakawa K."/>
        </authorList>
    </citation>
    <scope>NUCLEOTIDE SEQUENCE [LARGE SCALE GENOMIC DNA]</scope>
</reference>
<accession>A0A4C1YFX7</accession>
<comment type="caution">
    <text evidence="1">The sequence shown here is derived from an EMBL/GenBank/DDBJ whole genome shotgun (WGS) entry which is preliminary data.</text>
</comment>
<dbReference type="AlphaFoldDB" id="A0A4C1YFX7"/>
<sequence>MPPLLLDRLTYSKAFSHEGLDYLAVRAIHLELVKDLTAEECLLAFRRTVASKGKIAAFLKSEDGEIRVAQVKRHPLEIEHEVGIDMVDGEKRGRIMQQQREE</sequence>
<keyword evidence="2" id="KW-1185">Reference proteome</keyword>
<name>A0A4C1YFX7_EUMVA</name>
<dbReference type="Proteomes" id="UP000299102">
    <property type="component" value="Unassembled WGS sequence"/>
</dbReference>